<organism evidence="2 3">
    <name type="scientific">Rugamonas aquatica</name>
    <dbReference type="NCBI Taxonomy" id="2743357"/>
    <lineage>
        <taxon>Bacteria</taxon>
        <taxon>Pseudomonadati</taxon>
        <taxon>Pseudomonadota</taxon>
        <taxon>Betaproteobacteria</taxon>
        <taxon>Burkholderiales</taxon>
        <taxon>Oxalobacteraceae</taxon>
        <taxon>Telluria group</taxon>
        <taxon>Rugamonas</taxon>
    </lineage>
</organism>
<dbReference type="Proteomes" id="UP000440498">
    <property type="component" value="Unassembled WGS sequence"/>
</dbReference>
<feature type="signal peptide" evidence="1">
    <location>
        <begin position="1"/>
        <end position="18"/>
    </location>
</feature>
<accession>A0A6A7MYV7</accession>
<comment type="caution">
    <text evidence="2">The sequence shown here is derived from an EMBL/GenBank/DDBJ whole genome shotgun (WGS) entry which is preliminary data.</text>
</comment>
<evidence type="ECO:0000256" key="1">
    <source>
        <dbReference type="SAM" id="SignalP"/>
    </source>
</evidence>
<feature type="chain" id="PRO_5025640337" description="DUF1571 domain-containing protein" evidence="1">
    <location>
        <begin position="19"/>
        <end position="265"/>
    </location>
</feature>
<name>A0A6A7MYV7_9BURK</name>
<gene>
    <name evidence="2" type="ORF">GEV02_07260</name>
</gene>
<dbReference type="EMBL" id="WHUG01000002">
    <property type="protein sequence ID" value="MQA37942.1"/>
    <property type="molecule type" value="Genomic_DNA"/>
</dbReference>
<proteinExistence type="predicted"/>
<evidence type="ECO:0008006" key="4">
    <source>
        <dbReference type="Google" id="ProtNLM"/>
    </source>
</evidence>
<keyword evidence="1" id="KW-0732">Signal</keyword>
<sequence length="265" mass="29626">MRWSAMLCAAMAAGGAMAQQAPEPVQQVEVSGMVDADEVSYRRLLKGLDAFEKYRALAPQGRLRYKLFPLAPEPTRPLTVQLRGDQGSAPLALDADYSFALPRDEVAAAAKAVVRTNRKSGSLAWRVDVRTPGLAVNQRRLGDLRLECQVNREVDLLNGAKPPAYLLVNATFDVCTQLGGGWLDVAPRAIFGITMIDGARRKQFFSDQLYLNRIPAVYRMFYDTYLTDRSYWLQISDASWPDDTLLEFEFMEDEPAMAMNSEVHP</sequence>
<dbReference type="RefSeq" id="WP_152837382.1">
    <property type="nucleotide sequence ID" value="NZ_WHUG01000002.1"/>
</dbReference>
<reference evidence="2 3" key="1">
    <citation type="submission" date="2019-10" db="EMBL/GenBank/DDBJ databases">
        <title>Two novel species isolated from a subtropical stream in China.</title>
        <authorList>
            <person name="Lu H."/>
        </authorList>
    </citation>
    <scope>NUCLEOTIDE SEQUENCE [LARGE SCALE GENOMIC DNA]</scope>
    <source>
        <strain evidence="2 3">FT29W</strain>
    </source>
</reference>
<evidence type="ECO:0000313" key="3">
    <source>
        <dbReference type="Proteomes" id="UP000440498"/>
    </source>
</evidence>
<evidence type="ECO:0000313" key="2">
    <source>
        <dbReference type="EMBL" id="MQA37942.1"/>
    </source>
</evidence>
<dbReference type="AlphaFoldDB" id="A0A6A7MYV7"/>
<protein>
    <recommendedName>
        <fullName evidence="4">DUF1571 domain-containing protein</fullName>
    </recommendedName>
</protein>
<keyword evidence="3" id="KW-1185">Reference proteome</keyword>